<accession>A0A1H9RQP0</accession>
<dbReference type="RefSeq" id="WP_235859775.1">
    <property type="nucleotide sequence ID" value="NZ_CBDDGO010000004.1"/>
</dbReference>
<sequence>MAERHPRLIDEGSLYILVASPTIWAAHFLLCYWIAAIYCAKAASSELLSVGTKGAIWGLTAVALLGVGAVALKAWRRYNADFVINEEMTRDTDEERKSFTGHVALLLSLISTVAIVFTALPSVIVPSC</sequence>
<keyword evidence="1" id="KW-0812">Transmembrane</keyword>
<proteinExistence type="predicted"/>
<evidence type="ECO:0000313" key="3">
    <source>
        <dbReference type="Proteomes" id="UP000198885"/>
    </source>
</evidence>
<feature type="transmembrane region" description="Helical" evidence="1">
    <location>
        <begin position="103"/>
        <end position="125"/>
    </location>
</feature>
<protein>
    <recommendedName>
        <fullName evidence="4">Transmembrane protein</fullName>
    </recommendedName>
</protein>
<feature type="transmembrane region" description="Helical" evidence="1">
    <location>
        <begin position="12"/>
        <end position="35"/>
    </location>
</feature>
<name>A0A1H9RQP0_9RHOB</name>
<evidence type="ECO:0000256" key="1">
    <source>
        <dbReference type="SAM" id="Phobius"/>
    </source>
</evidence>
<gene>
    <name evidence="2" type="ORF">SAMN04490244_102404</name>
</gene>
<evidence type="ECO:0008006" key="4">
    <source>
        <dbReference type="Google" id="ProtNLM"/>
    </source>
</evidence>
<evidence type="ECO:0000313" key="2">
    <source>
        <dbReference type="EMBL" id="SER74924.1"/>
    </source>
</evidence>
<dbReference type="EMBL" id="FOGU01000002">
    <property type="protein sequence ID" value="SER74924.1"/>
    <property type="molecule type" value="Genomic_DNA"/>
</dbReference>
<dbReference type="STRING" id="641238.SAMN04490244_102404"/>
<organism evidence="2 3">
    <name type="scientific">Tranquillimonas rosea</name>
    <dbReference type="NCBI Taxonomy" id="641238"/>
    <lineage>
        <taxon>Bacteria</taxon>
        <taxon>Pseudomonadati</taxon>
        <taxon>Pseudomonadota</taxon>
        <taxon>Alphaproteobacteria</taxon>
        <taxon>Rhodobacterales</taxon>
        <taxon>Roseobacteraceae</taxon>
        <taxon>Tranquillimonas</taxon>
    </lineage>
</organism>
<keyword evidence="1" id="KW-0472">Membrane</keyword>
<feature type="transmembrane region" description="Helical" evidence="1">
    <location>
        <begin position="55"/>
        <end position="75"/>
    </location>
</feature>
<keyword evidence="3" id="KW-1185">Reference proteome</keyword>
<dbReference type="AlphaFoldDB" id="A0A1H9RQP0"/>
<keyword evidence="1" id="KW-1133">Transmembrane helix</keyword>
<dbReference type="Proteomes" id="UP000198885">
    <property type="component" value="Unassembled WGS sequence"/>
</dbReference>
<reference evidence="2 3" key="1">
    <citation type="submission" date="2016-10" db="EMBL/GenBank/DDBJ databases">
        <authorList>
            <person name="de Groot N.N."/>
        </authorList>
    </citation>
    <scope>NUCLEOTIDE SEQUENCE [LARGE SCALE GENOMIC DNA]</scope>
    <source>
        <strain evidence="2 3">DSM 23042</strain>
    </source>
</reference>